<accession>A0A5N4CGJ8</accession>
<name>A0A5N4CGJ8_CAMDR</name>
<evidence type="ECO:0000313" key="3">
    <source>
        <dbReference type="Proteomes" id="UP000299084"/>
    </source>
</evidence>
<sequence length="556" mass="60510">GSTFVGFKNVCSGETSVIFITNPLNEDLQHPIHVKNIQLVDTTEQSKIFIHRPDVSKVNPSDCVDMVCDAKRKSLLRDMDGSFLGNSGSVIPEAEYEWNGNSQFGIGDYRIPKVMLSFPNGSRIPITEKAPYKGIIRDSTCKYIPEWQSYRCFGMEHAMMVIESLDSDTETRRLSPVAIVGNGYVDLINGPQDHGWCAGYTCRRRLSLFHSIVALGKFYEVYFTGTSPQNLRLMLLNVDHNQIPSDKIRVSKIIRGENLRRKRALGLTVELEIGDPPPQFVINNTTGQMQLSELQKIADSLGQAVILGKTCSILGFNISSMSITNPIPSPSDSGWIKVTAQPVERLAFPVHHVAFVSSLSVITQPAATQPGQPFSQQPSVKAVDSNGNCVSVEITSLTLKAVLKDSNNNQISGLSGNTTVPFSGCWANYTDLTLLRTGKNLKIEFVLDDTVRAESRAFSLAAHSVSGGGGYSKAPAVGTAAQMVTTVGSCLMGRLLLSEIFTTAVLILNVTPANAERANLFPNTAGKHPRAVIGWGCLPFPEPITVATRRCESEMG</sequence>
<evidence type="ECO:0000313" key="2">
    <source>
        <dbReference type="EMBL" id="KAB1258069.1"/>
    </source>
</evidence>
<dbReference type="AlphaFoldDB" id="A0A5N4CGJ8"/>
<feature type="non-terminal residue" evidence="2">
    <location>
        <position position="1"/>
    </location>
</feature>
<dbReference type="InterPro" id="IPR052387">
    <property type="entry name" value="Fibrocystin"/>
</dbReference>
<keyword evidence="3" id="KW-1185">Reference proteome</keyword>
<dbReference type="PANTHER" id="PTHR46769:SF3">
    <property type="entry name" value="FIBROCYSTIN-L"/>
    <property type="match status" value="1"/>
</dbReference>
<comment type="caution">
    <text evidence="2">The sequence shown here is derived from an EMBL/GenBank/DDBJ whole genome shotgun (WGS) entry which is preliminary data.</text>
</comment>
<organism evidence="2 3">
    <name type="scientific">Camelus dromedarius</name>
    <name type="common">Dromedary</name>
    <name type="synonym">Arabian camel</name>
    <dbReference type="NCBI Taxonomy" id="9838"/>
    <lineage>
        <taxon>Eukaryota</taxon>
        <taxon>Metazoa</taxon>
        <taxon>Chordata</taxon>
        <taxon>Craniata</taxon>
        <taxon>Vertebrata</taxon>
        <taxon>Euteleostomi</taxon>
        <taxon>Mammalia</taxon>
        <taxon>Eutheria</taxon>
        <taxon>Laurasiatheria</taxon>
        <taxon>Artiodactyla</taxon>
        <taxon>Tylopoda</taxon>
        <taxon>Camelidae</taxon>
        <taxon>Camelus</taxon>
    </lineage>
</organism>
<reference evidence="2 3" key="1">
    <citation type="journal article" date="2019" name="Mol. Ecol. Resour.">
        <title>Improving Illumina assemblies with Hi-C and long reads: an example with the North African dromedary.</title>
        <authorList>
            <person name="Elbers J.P."/>
            <person name="Rogers M.F."/>
            <person name="Perelman P.L."/>
            <person name="Proskuryakova A.A."/>
            <person name="Serdyukova N.A."/>
            <person name="Johnson W.E."/>
            <person name="Horin P."/>
            <person name="Corander J."/>
            <person name="Murphy D."/>
            <person name="Burger P.A."/>
        </authorList>
    </citation>
    <scope>NUCLEOTIDE SEQUENCE [LARGE SCALE GENOMIC DNA]</scope>
    <source>
        <strain evidence="2">Drom800</strain>
        <tissue evidence="2">Blood</tissue>
    </source>
</reference>
<gene>
    <name evidence="2" type="ORF">Cadr_000022690</name>
</gene>
<dbReference type="EMBL" id="JWIN03000025">
    <property type="protein sequence ID" value="KAB1258069.1"/>
    <property type="molecule type" value="Genomic_DNA"/>
</dbReference>
<keyword evidence="1" id="KW-0732">Signal</keyword>
<evidence type="ECO:0000256" key="1">
    <source>
        <dbReference type="ARBA" id="ARBA00022729"/>
    </source>
</evidence>
<dbReference type="PANTHER" id="PTHR46769">
    <property type="entry name" value="POLYCYSTIC KIDNEY AND HEPATIC DISEASE 1 (AUTOSOMAL RECESSIVE)-LIKE 1"/>
    <property type="match status" value="1"/>
</dbReference>
<proteinExistence type="predicted"/>
<protein>
    <submittedName>
        <fullName evidence="2">Fibrocystin-L</fullName>
    </submittedName>
</protein>
<dbReference type="Proteomes" id="UP000299084">
    <property type="component" value="Unassembled WGS sequence"/>
</dbReference>